<feature type="region of interest" description="Disordered" evidence="1">
    <location>
        <begin position="295"/>
        <end position="321"/>
    </location>
</feature>
<dbReference type="PANTHER" id="PTHR33924">
    <property type="entry name" value="CATION-TRANSPORTING ATPASE"/>
    <property type="match status" value="1"/>
</dbReference>
<accession>A0AAV3R031</accession>
<feature type="compositionally biased region" description="Polar residues" evidence="1">
    <location>
        <begin position="311"/>
        <end position="321"/>
    </location>
</feature>
<protein>
    <submittedName>
        <fullName evidence="2">Uncharacterized protein</fullName>
    </submittedName>
</protein>
<evidence type="ECO:0000313" key="2">
    <source>
        <dbReference type="EMBL" id="GAA0169762.1"/>
    </source>
</evidence>
<gene>
    <name evidence="2" type="ORF">LIER_24170</name>
</gene>
<sequence>MEEDNCADNSQKARLVLGDVTNQLGKRAFSVFSAGQEEGFGIKEKNSGKSILVMENEGVKKVCLPRVFSKLKEQKKNDFGQDEVKDDLGTNPVILDFTKNEAFLRNNPHGQDGGKLKEIGFPMVSNGSMDNVEPIVEVSSGADDTGTSDETGDNSGEYCEILEHDEAPTNDYGDKQKNLDTDHEVVISLENAHSEIDLLQDEGERHGVDDLVQSQTGSVDHNRLPLSQESRCFGLERCTTLKGGDCSNTNATIEMIKTCTCSFCTKAAYIWTDLHYQDYKARVATIKKSEKEASLLAERSSRSMETEKHGNTPQNSTGVSNLESKLMGQWRSLFSQMEKMYELEGTHLEASLVSLKDLREKCKVDLEFLNRPDS</sequence>
<feature type="compositionally biased region" description="Basic and acidic residues" evidence="1">
    <location>
        <begin position="295"/>
        <end position="310"/>
    </location>
</feature>
<reference evidence="2 3" key="1">
    <citation type="submission" date="2024-01" db="EMBL/GenBank/DDBJ databases">
        <title>The complete chloroplast genome sequence of Lithospermum erythrorhizon: insights into the phylogenetic relationship among Boraginaceae species and the maternal lineages of purple gromwells.</title>
        <authorList>
            <person name="Okada T."/>
            <person name="Watanabe K."/>
        </authorList>
    </citation>
    <scope>NUCLEOTIDE SEQUENCE [LARGE SCALE GENOMIC DNA]</scope>
</reference>
<dbReference type="Proteomes" id="UP001454036">
    <property type="component" value="Unassembled WGS sequence"/>
</dbReference>
<name>A0AAV3R031_LITER</name>
<dbReference type="AlphaFoldDB" id="A0AAV3R031"/>
<organism evidence="2 3">
    <name type="scientific">Lithospermum erythrorhizon</name>
    <name type="common">Purple gromwell</name>
    <name type="synonym">Lithospermum officinale var. erythrorhizon</name>
    <dbReference type="NCBI Taxonomy" id="34254"/>
    <lineage>
        <taxon>Eukaryota</taxon>
        <taxon>Viridiplantae</taxon>
        <taxon>Streptophyta</taxon>
        <taxon>Embryophyta</taxon>
        <taxon>Tracheophyta</taxon>
        <taxon>Spermatophyta</taxon>
        <taxon>Magnoliopsida</taxon>
        <taxon>eudicotyledons</taxon>
        <taxon>Gunneridae</taxon>
        <taxon>Pentapetalae</taxon>
        <taxon>asterids</taxon>
        <taxon>lamiids</taxon>
        <taxon>Boraginales</taxon>
        <taxon>Boraginaceae</taxon>
        <taxon>Boraginoideae</taxon>
        <taxon>Lithospermeae</taxon>
        <taxon>Lithospermum</taxon>
    </lineage>
</organism>
<evidence type="ECO:0000256" key="1">
    <source>
        <dbReference type="SAM" id="MobiDB-lite"/>
    </source>
</evidence>
<dbReference type="EMBL" id="BAABME010006966">
    <property type="protein sequence ID" value="GAA0169762.1"/>
    <property type="molecule type" value="Genomic_DNA"/>
</dbReference>
<proteinExistence type="predicted"/>
<evidence type="ECO:0000313" key="3">
    <source>
        <dbReference type="Proteomes" id="UP001454036"/>
    </source>
</evidence>
<comment type="caution">
    <text evidence="2">The sequence shown here is derived from an EMBL/GenBank/DDBJ whole genome shotgun (WGS) entry which is preliminary data.</text>
</comment>
<dbReference type="PANTHER" id="PTHR33924:SF1">
    <property type="entry name" value="DNA-DIRECTED RNA POLYMERASE SUBUNIT BETA"/>
    <property type="match status" value="1"/>
</dbReference>
<keyword evidence="3" id="KW-1185">Reference proteome</keyword>